<evidence type="ECO:0000313" key="2">
    <source>
        <dbReference type="Proteomes" id="UP000242519"/>
    </source>
</evidence>
<proteinExistence type="predicted"/>
<dbReference type="OrthoDB" id="5380572at2759"/>
<protein>
    <submittedName>
        <fullName evidence="1">Transcriptional regulator, LysR family protein</fullName>
    </submittedName>
</protein>
<accession>A0A218ZDY6</accession>
<name>A0A218ZDY6_9HELO</name>
<reference evidence="1 2" key="1">
    <citation type="submission" date="2017-04" db="EMBL/GenBank/DDBJ databases">
        <title>Draft genome sequence of Marssonina coronaria NL1: causal agent of apple blotch.</title>
        <authorList>
            <person name="Cheng Q."/>
        </authorList>
    </citation>
    <scope>NUCLEOTIDE SEQUENCE [LARGE SCALE GENOMIC DNA]</scope>
    <source>
        <strain evidence="1 2">NL1</strain>
    </source>
</reference>
<sequence length="165" mass="18216">MRGLQSMLRDQIVSPSFSNGTKKTRIEAFVESILPSLSLLMKSKYQALKSALVDLANSTVSLWNSAQTEDLEIAVSLDLHVSLHNNWNSPAFDPDDGTAQESKTSSNDPHIYTLFLSINTKGLTLVQVEQEIFIHHGIGMAETSALVLRGKEEQEQKEKTMNSPG</sequence>
<dbReference type="InParanoid" id="A0A218ZDY6"/>
<dbReference type="AlphaFoldDB" id="A0A218ZDY6"/>
<dbReference type="STRING" id="503106.A0A218ZDY6"/>
<comment type="caution">
    <text evidence="1">The sequence shown here is derived from an EMBL/GenBank/DDBJ whole genome shotgun (WGS) entry which is preliminary data.</text>
</comment>
<keyword evidence="2" id="KW-1185">Reference proteome</keyword>
<dbReference type="EMBL" id="MZNU01000052">
    <property type="protein sequence ID" value="OWP06208.1"/>
    <property type="molecule type" value="Genomic_DNA"/>
</dbReference>
<dbReference type="Proteomes" id="UP000242519">
    <property type="component" value="Unassembled WGS sequence"/>
</dbReference>
<gene>
    <name evidence="1" type="ORF">B2J93_4329</name>
</gene>
<organism evidence="1 2">
    <name type="scientific">Diplocarpon coronariae</name>
    <dbReference type="NCBI Taxonomy" id="2795749"/>
    <lineage>
        <taxon>Eukaryota</taxon>
        <taxon>Fungi</taxon>
        <taxon>Dikarya</taxon>
        <taxon>Ascomycota</taxon>
        <taxon>Pezizomycotina</taxon>
        <taxon>Leotiomycetes</taxon>
        <taxon>Helotiales</taxon>
        <taxon>Drepanopezizaceae</taxon>
        <taxon>Diplocarpon</taxon>
    </lineage>
</organism>
<evidence type="ECO:0000313" key="1">
    <source>
        <dbReference type="EMBL" id="OWP06208.1"/>
    </source>
</evidence>